<dbReference type="OrthoDB" id="7061993at2"/>
<keyword evidence="1" id="KW-0812">Transmembrane</keyword>
<keyword evidence="1" id="KW-0472">Membrane</keyword>
<dbReference type="SMART" id="SM01080">
    <property type="entry name" value="CHASE2"/>
    <property type="match status" value="1"/>
</dbReference>
<feature type="transmembrane region" description="Helical" evidence="1">
    <location>
        <begin position="395"/>
        <end position="417"/>
    </location>
</feature>
<dbReference type="AlphaFoldDB" id="A0A418XTF9"/>
<dbReference type="RefSeq" id="WP_022986778.1">
    <property type="nucleotide sequence ID" value="NZ_CAXGPP010000007.1"/>
</dbReference>
<sequence>MTKSGPSAVAALYHWVHGKWTLLPARWRPFVVNLLVGMAIVVWIHLNPDSSMVKRQQDRGLDWLSRMVTNTPYAPQPDQPVVMVDVDSATYAQWGEPWLTPADRIARIIALLLDAEPAQILVDFDLSRRTDLAPLADILSRHQGGKAAKTQLIFMKTQASLLPANSRLPAFRDSALDELVASNDNLHWAAPLYRPDPDGVIRHWQLVIGGCENDRLVLLPSVQLLSVMLSDGVDKSLEALLAPDQQGCLAMPHFSGRIVLGSGKQIDLAGEQLQHRIVFALPPNPESGYFPVDWQGRAVPALTILSARDVLAAKRFSTGGLLTGAIVIIGASHRDSGDIHLTPVGQMPGSLVLANSITALQGLDQVQRPPFVLILLVDLLLILGVSWLFVVMSPFAATLVSSAVIALLVVPFSLLAFSQGVWLDFALPILAVQMRSVFAKATFSYHKVRRKGIKGVLK</sequence>
<feature type="transmembrane region" description="Helical" evidence="1">
    <location>
        <begin position="371"/>
        <end position="389"/>
    </location>
</feature>
<protein>
    <submittedName>
        <fullName evidence="3">CHASE2 domain-containing protein</fullName>
    </submittedName>
</protein>
<name>A0A418XTF9_9GAMM</name>
<feature type="transmembrane region" description="Helical" evidence="1">
    <location>
        <begin position="27"/>
        <end position="46"/>
    </location>
</feature>
<comment type="caution">
    <text evidence="3">The sequence shown here is derived from an EMBL/GenBank/DDBJ whole genome shotgun (WGS) entry which is preliminary data.</text>
</comment>
<organism evidence="3 4">
    <name type="scientific">Alcanivorax profundi</name>
    <dbReference type="NCBI Taxonomy" id="2338368"/>
    <lineage>
        <taxon>Bacteria</taxon>
        <taxon>Pseudomonadati</taxon>
        <taxon>Pseudomonadota</taxon>
        <taxon>Gammaproteobacteria</taxon>
        <taxon>Oceanospirillales</taxon>
        <taxon>Alcanivoracaceae</taxon>
        <taxon>Alcanivorax</taxon>
    </lineage>
</organism>
<evidence type="ECO:0000259" key="2">
    <source>
        <dbReference type="SMART" id="SM01080"/>
    </source>
</evidence>
<evidence type="ECO:0000256" key="1">
    <source>
        <dbReference type="SAM" id="Phobius"/>
    </source>
</evidence>
<gene>
    <name evidence="3" type="ORF">D4A39_15860</name>
</gene>
<feature type="domain" description="CHASE2" evidence="2">
    <location>
        <begin position="53"/>
        <end position="389"/>
    </location>
</feature>
<evidence type="ECO:0000313" key="4">
    <source>
        <dbReference type="Proteomes" id="UP000283734"/>
    </source>
</evidence>
<keyword evidence="1" id="KW-1133">Transmembrane helix</keyword>
<proteinExistence type="predicted"/>
<dbReference type="InterPro" id="IPR007890">
    <property type="entry name" value="CHASE2"/>
</dbReference>
<evidence type="ECO:0000313" key="3">
    <source>
        <dbReference type="EMBL" id="RJG15947.1"/>
    </source>
</evidence>
<dbReference type="Pfam" id="PF05226">
    <property type="entry name" value="CHASE2"/>
    <property type="match status" value="1"/>
</dbReference>
<reference evidence="3 4" key="1">
    <citation type="submission" date="2018-09" db="EMBL/GenBank/DDBJ databases">
        <title>Alcanivorax profundi sp. nov., isolated from 1000 m-depth seawater of the Mariana Trench.</title>
        <authorList>
            <person name="Liu J."/>
        </authorList>
    </citation>
    <scope>NUCLEOTIDE SEQUENCE [LARGE SCALE GENOMIC DNA]</scope>
    <source>
        <strain evidence="3 4">MTEO17</strain>
    </source>
</reference>
<dbReference type="EMBL" id="QYYA01000007">
    <property type="protein sequence ID" value="RJG15947.1"/>
    <property type="molecule type" value="Genomic_DNA"/>
</dbReference>
<dbReference type="Proteomes" id="UP000283734">
    <property type="component" value="Unassembled WGS sequence"/>
</dbReference>
<accession>A0A418XTF9</accession>
<keyword evidence="4" id="KW-1185">Reference proteome</keyword>